<dbReference type="Gene3D" id="3.40.50.1110">
    <property type="entry name" value="SGNH hydrolase"/>
    <property type="match status" value="1"/>
</dbReference>
<dbReference type="GO" id="GO:0016787">
    <property type="term" value="F:hydrolase activity"/>
    <property type="evidence" value="ECO:0007669"/>
    <property type="project" value="UniProtKB-KW"/>
</dbReference>
<comment type="caution">
    <text evidence="2">The sequence shown here is derived from an EMBL/GenBank/DDBJ whole genome shotgun (WGS) entry which is preliminary data.</text>
</comment>
<keyword evidence="2" id="KW-0378">Hydrolase</keyword>
<dbReference type="InterPro" id="IPR036514">
    <property type="entry name" value="SGNH_hydro_sf"/>
</dbReference>
<keyword evidence="3" id="KW-1185">Reference proteome</keyword>
<dbReference type="Pfam" id="PF13472">
    <property type="entry name" value="Lipase_GDSL_2"/>
    <property type="match status" value="1"/>
</dbReference>
<dbReference type="CDD" id="cd01823">
    <property type="entry name" value="SEST_like"/>
    <property type="match status" value="1"/>
</dbReference>
<dbReference type="RefSeq" id="WP_357990457.1">
    <property type="nucleotide sequence ID" value="NZ_JBEYBR010000013.1"/>
</dbReference>
<dbReference type="EC" id="3.1.-.-" evidence="2"/>
<dbReference type="EMBL" id="JBEYBR010000013">
    <property type="protein sequence ID" value="MEU2121642.1"/>
    <property type="molecule type" value="Genomic_DNA"/>
</dbReference>
<dbReference type="InterPro" id="IPR013830">
    <property type="entry name" value="SGNH_hydro"/>
</dbReference>
<proteinExistence type="predicted"/>
<feature type="domain" description="SGNH hydrolase-type esterase" evidence="1">
    <location>
        <begin position="92"/>
        <end position="306"/>
    </location>
</feature>
<evidence type="ECO:0000313" key="2">
    <source>
        <dbReference type="EMBL" id="MEU2121642.1"/>
    </source>
</evidence>
<dbReference type="PANTHER" id="PTHR37981">
    <property type="entry name" value="LIPASE 2"/>
    <property type="match status" value="1"/>
</dbReference>
<dbReference type="PANTHER" id="PTHR37981:SF1">
    <property type="entry name" value="SGNH HYDROLASE-TYPE ESTERASE DOMAIN-CONTAINING PROTEIN"/>
    <property type="match status" value="1"/>
</dbReference>
<dbReference type="InterPro" id="IPR037460">
    <property type="entry name" value="SEST-like"/>
</dbReference>
<gene>
    <name evidence="2" type="ORF">ABZ507_07360</name>
</gene>
<organism evidence="2 3">
    <name type="scientific">Nocardia niwae</name>
    <dbReference type="NCBI Taxonomy" id="626084"/>
    <lineage>
        <taxon>Bacteria</taxon>
        <taxon>Bacillati</taxon>
        <taxon>Actinomycetota</taxon>
        <taxon>Actinomycetes</taxon>
        <taxon>Mycobacteriales</taxon>
        <taxon>Nocardiaceae</taxon>
        <taxon>Nocardia</taxon>
    </lineage>
</organism>
<reference evidence="2 3" key="1">
    <citation type="submission" date="2024-06" db="EMBL/GenBank/DDBJ databases">
        <title>The Natural Products Discovery Center: Release of the First 8490 Sequenced Strains for Exploring Actinobacteria Biosynthetic Diversity.</title>
        <authorList>
            <person name="Kalkreuter E."/>
            <person name="Kautsar S.A."/>
            <person name="Yang D."/>
            <person name="Bader C.D."/>
            <person name="Teijaro C.N."/>
            <person name="Fluegel L."/>
            <person name="Davis C.M."/>
            <person name="Simpson J.R."/>
            <person name="Lauterbach L."/>
            <person name="Steele A.D."/>
            <person name="Gui C."/>
            <person name="Meng S."/>
            <person name="Li G."/>
            <person name="Viehrig K."/>
            <person name="Ye F."/>
            <person name="Su P."/>
            <person name="Kiefer A.F."/>
            <person name="Nichols A."/>
            <person name="Cepeda A.J."/>
            <person name="Yan W."/>
            <person name="Fan B."/>
            <person name="Jiang Y."/>
            <person name="Adhikari A."/>
            <person name="Zheng C.-J."/>
            <person name="Schuster L."/>
            <person name="Cowan T.M."/>
            <person name="Smanski M.J."/>
            <person name="Chevrette M.G."/>
            <person name="De Carvalho L.P.S."/>
            <person name="Shen B."/>
        </authorList>
    </citation>
    <scope>NUCLEOTIDE SEQUENCE [LARGE SCALE GENOMIC DNA]</scope>
    <source>
        <strain evidence="2 3">NPDC019434</strain>
    </source>
</reference>
<evidence type="ECO:0000259" key="1">
    <source>
        <dbReference type="Pfam" id="PF13472"/>
    </source>
</evidence>
<accession>A0ABV2X6X2</accession>
<dbReference type="Proteomes" id="UP001550535">
    <property type="component" value="Unassembled WGS sequence"/>
</dbReference>
<protein>
    <submittedName>
        <fullName evidence="2">SGNH/GDSL hydrolase family protein</fullName>
        <ecNumber evidence="2">3.1.-.-</ecNumber>
    </submittedName>
</protein>
<dbReference type="SUPFAM" id="SSF52266">
    <property type="entry name" value="SGNH hydrolase"/>
    <property type="match status" value="1"/>
</dbReference>
<sequence>MTTHFDTLRAITDHRGNRSGEKIEKHPAVLFWGYAGCHGIPHSRHPFLSGVTMQHRFVRALAAALLLAAAPTVLTAPSSAAPRYGAKTVYVALGDSFSAGLGADGPIDGCGRSAKGYPALWAKAHSIASFVNAACGGAVSGDVLGSQLSGLSAKTEVVTITLGGNDVQLGDQVSACLLRDDQGCRTLIDDFTTNLPARTAAVTEVYAAIRTAAPKADVYVLGYPRLFDTGGSCTSPLTPTLDERRVLNGATDALNSVLAQRATDAGFRFVDVRAAFAGHGVCSSSSWINPAASFPAPLHPTTDGYRDGYLAALSAVTG</sequence>
<name>A0ABV2X6X2_9NOCA</name>
<evidence type="ECO:0000313" key="3">
    <source>
        <dbReference type="Proteomes" id="UP001550535"/>
    </source>
</evidence>